<dbReference type="PANTHER" id="PTHR43586:SF8">
    <property type="entry name" value="CYSTEINE DESULFURASE 1, CHLOROPLASTIC"/>
    <property type="match status" value="1"/>
</dbReference>
<keyword evidence="1" id="KW-0663">Pyridoxal phosphate</keyword>
<sequence length="94" mass="10651">MELKKLPDIIFYNDLKDCSGTRSFNFKGIMHDDISILLDKLKVALRVGHHCAQPIMKKLGIKGTIRVSLAFYNDFEDIDKLIVALKKALSMLKG</sequence>
<dbReference type="EMBL" id="CP134846">
    <property type="protein sequence ID" value="WNL17890.1"/>
    <property type="molecule type" value="Genomic_DNA"/>
</dbReference>
<organism evidence="3">
    <name type="scientific">Arcobacter sp. AZ-2023</name>
    <dbReference type="NCBI Taxonomy" id="3074453"/>
    <lineage>
        <taxon>Bacteria</taxon>
        <taxon>Pseudomonadati</taxon>
        <taxon>Campylobacterota</taxon>
        <taxon>Epsilonproteobacteria</taxon>
        <taxon>Campylobacterales</taxon>
        <taxon>Arcobacteraceae</taxon>
        <taxon>Arcobacter</taxon>
    </lineage>
</organism>
<dbReference type="InterPro" id="IPR000192">
    <property type="entry name" value="Aminotrans_V_dom"/>
</dbReference>
<dbReference type="AlphaFoldDB" id="A0AA96CYH1"/>
<protein>
    <submittedName>
        <fullName evidence="3">Aminotransferase class V-fold PLP-dependent enzyme</fullName>
    </submittedName>
</protein>
<reference evidence="3" key="1">
    <citation type="submission" date="2023-09" db="EMBL/GenBank/DDBJ databases">
        <title>Arcobacter tbilisiensis sp. nov. isolated from chicken meat in Tbilisi, Georgia.</title>
        <authorList>
            <person name="Matthias R."/>
            <person name="Zautner A.E."/>
        </authorList>
    </citation>
    <scope>NUCLEOTIDE SEQUENCE</scope>
    <source>
        <strain evidence="3">LEO 107</strain>
    </source>
</reference>
<keyword evidence="3" id="KW-0808">Transferase</keyword>
<dbReference type="Gene3D" id="3.90.1150.10">
    <property type="entry name" value="Aspartate Aminotransferase, domain 1"/>
    <property type="match status" value="1"/>
</dbReference>
<feature type="domain" description="Aminotransferase class V" evidence="2">
    <location>
        <begin position="2"/>
        <end position="81"/>
    </location>
</feature>
<evidence type="ECO:0000259" key="2">
    <source>
        <dbReference type="Pfam" id="PF00266"/>
    </source>
</evidence>
<evidence type="ECO:0000256" key="1">
    <source>
        <dbReference type="ARBA" id="ARBA00022898"/>
    </source>
</evidence>
<proteinExistence type="predicted"/>
<dbReference type="InterPro" id="IPR015422">
    <property type="entry name" value="PyrdxlP-dep_Trfase_small"/>
</dbReference>
<accession>A0AA96CYH1</accession>
<dbReference type="SUPFAM" id="SSF53383">
    <property type="entry name" value="PLP-dependent transferases"/>
    <property type="match status" value="1"/>
</dbReference>
<gene>
    <name evidence="3" type="ORF">RJG54_03310</name>
</gene>
<evidence type="ECO:0000313" key="3">
    <source>
        <dbReference type="EMBL" id="WNL17890.1"/>
    </source>
</evidence>
<dbReference type="Pfam" id="PF00266">
    <property type="entry name" value="Aminotran_5"/>
    <property type="match status" value="1"/>
</dbReference>
<keyword evidence="3" id="KW-0032">Aminotransferase</keyword>
<dbReference type="InterPro" id="IPR015424">
    <property type="entry name" value="PyrdxlP-dep_Trfase"/>
</dbReference>
<dbReference type="PANTHER" id="PTHR43586">
    <property type="entry name" value="CYSTEINE DESULFURASE"/>
    <property type="match status" value="1"/>
</dbReference>
<name>A0AA96CYH1_9BACT</name>
<dbReference type="GO" id="GO:0008483">
    <property type="term" value="F:transaminase activity"/>
    <property type="evidence" value="ECO:0007669"/>
    <property type="project" value="UniProtKB-KW"/>
</dbReference>